<dbReference type="GO" id="GO:0007214">
    <property type="term" value="P:gamma-aminobutyric acid signaling pathway"/>
    <property type="evidence" value="ECO:0007669"/>
    <property type="project" value="TreeGrafter"/>
</dbReference>
<evidence type="ECO:0000256" key="9">
    <source>
        <dbReference type="SAM" id="Phobius"/>
    </source>
</evidence>
<feature type="transmembrane region" description="Helical" evidence="9">
    <location>
        <begin position="982"/>
        <end position="1003"/>
    </location>
</feature>
<dbReference type="EMBL" id="MCFG01000065">
    <property type="protein sequence ID" value="ORX83804.1"/>
    <property type="molecule type" value="Genomic_DNA"/>
</dbReference>
<organism evidence="11 12">
    <name type="scientific">Anaeromyces robustus</name>
    <dbReference type="NCBI Taxonomy" id="1754192"/>
    <lineage>
        <taxon>Eukaryota</taxon>
        <taxon>Fungi</taxon>
        <taxon>Fungi incertae sedis</taxon>
        <taxon>Chytridiomycota</taxon>
        <taxon>Chytridiomycota incertae sedis</taxon>
        <taxon>Neocallimastigomycetes</taxon>
        <taxon>Neocallimastigales</taxon>
        <taxon>Neocallimastigaceae</taxon>
        <taxon>Anaeromyces</taxon>
    </lineage>
</organism>
<evidence type="ECO:0000256" key="6">
    <source>
        <dbReference type="ARBA" id="ARBA00023170"/>
    </source>
</evidence>
<protein>
    <recommendedName>
        <fullName evidence="10">G-protein coupled receptors family 3 profile domain-containing protein</fullName>
    </recommendedName>
</protein>
<keyword evidence="4" id="KW-0297">G-protein coupled receptor</keyword>
<feature type="transmembrane region" description="Helical" evidence="9">
    <location>
        <begin position="1024"/>
        <end position="1048"/>
    </location>
</feature>
<dbReference type="SMART" id="SM00710">
    <property type="entry name" value="PbH1"/>
    <property type="match status" value="7"/>
</dbReference>
<name>A0A1Y1XEK1_9FUNG</name>
<dbReference type="STRING" id="1754192.A0A1Y1XEK1"/>
<dbReference type="InterPro" id="IPR011050">
    <property type="entry name" value="Pectin_lyase_fold/virulence"/>
</dbReference>
<evidence type="ECO:0000313" key="11">
    <source>
        <dbReference type="EMBL" id="ORX83804.1"/>
    </source>
</evidence>
<comment type="caution">
    <text evidence="11">The sequence shown here is derived from an EMBL/GenBank/DDBJ whole genome shotgun (WGS) entry which is preliminary data.</text>
</comment>
<proteinExistence type="predicted"/>
<feature type="transmembrane region" description="Helical" evidence="9">
    <location>
        <begin position="1134"/>
        <end position="1154"/>
    </location>
</feature>
<dbReference type="OrthoDB" id="2143995at2759"/>
<reference evidence="11 12" key="1">
    <citation type="submission" date="2016-08" db="EMBL/GenBank/DDBJ databases">
        <title>A Parts List for Fungal Cellulosomes Revealed by Comparative Genomics.</title>
        <authorList>
            <consortium name="DOE Joint Genome Institute"/>
            <person name="Haitjema C.H."/>
            <person name="Gilmore S.P."/>
            <person name="Henske J.K."/>
            <person name="Solomon K.V."/>
            <person name="De Groot R."/>
            <person name="Kuo A."/>
            <person name="Mondo S.J."/>
            <person name="Salamov A.A."/>
            <person name="Labutti K."/>
            <person name="Zhao Z."/>
            <person name="Chiniquy J."/>
            <person name="Barry K."/>
            <person name="Brewer H.M."/>
            <person name="Purvine S.O."/>
            <person name="Wright A.T."/>
            <person name="Boxma B."/>
            <person name="Van Alen T."/>
            <person name="Hackstein J.H."/>
            <person name="Baker S.E."/>
            <person name="Grigoriev I.V."/>
            <person name="O'Malley M.A."/>
        </authorList>
    </citation>
    <scope>NUCLEOTIDE SEQUENCE [LARGE SCALE GENOMIC DNA]</scope>
    <source>
        <strain evidence="11 12">S4</strain>
    </source>
</reference>
<sequence>MYVGPGLSYSTIESALQECTDNYLGLQNVETSIFIKEGVYKPKNPLRCSIYGETSTINFIGEGIDKTILECHELKRVIALQMNILYQSHTWTFKDMTIKGCENNFGSIKVTSGTINFENVKFTGNNNKGAIELIGTANAKFINTIFIDNYQGPNLSLATSGNIEIYNSELLGFPQCFYVDNPLCKDTLINILSSDRLTLIIDNTVIANSYCPTSDEFDEINDYRTSIGAINYKSITIKNSEIKNNVAYSSGTISLSFWQSDIYPKLKIYNTTFVDNFGAIVGAVRVAGYMDVDIDQCTFYNNTSIYSGIIHNSGDLTQDNVSYPTTISISNSYFENPNVNNNEVNVSGRIYSSLGTTTTNIINTVFKNFHDGDLYRALNSKIISKNCVFSNMKINVPLFYITNEKETFEFDECTFENIDIKHDEYGLIYTNQHSGNLIVTNSHFTNITSYNAAILLSEINFGNNIYLKSNHFDNVYSKNGCIVIKNEEFSNLNGIIIDDTYFNNCSGGKMAILSVDYGSFCNITNSEFTNCGFSKNKINSDEYENLSGSIIHISGNSIVNLENVTINGCSCKDSGGAINLSLNSKLNIYKSNFINCNAKKNSGVLYFNNWDGTLNIDQTNFMDNVANNYGGVFDLSGENVLDNARINIDNSKFLNNSAILGGVIYIGTITSNFNVSKQLKINNSQFKDNNARAGQNLFINKASQAVNIFNSNNYNDKMIDSHPRYLSWNDKSFVDHLNERKFVKSGDSISNGLTAYILSDTNRLYNIVDESTRDLSSVLFVNATMLNIDGTPTKDAVIHGDRETFCWSGKCILNSVKIYGNPGDYLLQLYMISDGGFITMNSQKITVDVTIEECDKSHRNDYLGVGFNLCYTPVCSTPCVHGECVDMQTCKCDSSGIWTGSFCNERYKYEYSKTLRIIIETICSLSALFSIFLIYGIQSNKKEPSIRKSNPTFLIVTVVGSLINYSTVIFYHGNRTTTLCSIVLWVKFIGFAVLYGSIIIRIMRVWKIISSTKQKFKTSSMTKTAMFSYLFVIISIYIIILVVCTIIQKTEIKECISKNKAFSKCGNTQSIVILYGLTIGLLIWGVYLALETSNLPEQFNEAKSVGISTYVYSFAMIVSEFIDNYTELNPDYSFLLMTISMLIYTWTSIFTIVVPKVYVVYAEWFVIFDILKRNVHGTENAVTVESEISNGNYMNNIENNVGGLSIINRQ</sequence>
<dbReference type="PROSITE" id="PS50259">
    <property type="entry name" value="G_PROTEIN_RECEP_F3_4"/>
    <property type="match status" value="1"/>
</dbReference>
<dbReference type="InterPro" id="IPR002455">
    <property type="entry name" value="GPCR3_GABA-B"/>
</dbReference>
<dbReference type="Proteomes" id="UP000193944">
    <property type="component" value="Unassembled WGS sequence"/>
</dbReference>
<dbReference type="AlphaFoldDB" id="A0A1Y1XEK1"/>
<dbReference type="Pfam" id="PF00003">
    <property type="entry name" value="7tm_3"/>
    <property type="match status" value="1"/>
</dbReference>
<evidence type="ECO:0000256" key="3">
    <source>
        <dbReference type="ARBA" id="ARBA00022989"/>
    </source>
</evidence>
<evidence type="ECO:0000256" key="4">
    <source>
        <dbReference type="ARBA" id="ARBA00023040"/>
    </source>
</evidence>
<dbReference type="GO" id="GO:0004965">
    <property type="term" value="F:G protein-coupled GABA receptor activity"/>
    <property type="evidence" value="ECO:0007669"/>
    <property type="project" value="InterPro"/>
</dbReference>
<keyword evidence="7" id="KW-0325">Glycoprotein</keyword>
<evidence type="ECO:0000256" key="1">
    <source>
        <dbReference type="ARBA" id="ARBA00004141"/>
    </source>
</evidence>
<feature type="domain" description="G-protein coupled receptors family 3 profile" evidence="10">
    <location>
        <begin position="915"/>
        <end position="1160"/>
    </location>
</feature>
<keyword evidence="3 9" id="KW-1133">Transmembrane helix</keyword>
<dbReference type="PANTHER" id="PTHR10519:SF20">
    <property type="entry name" value="G-PROTEIN COUPLED RECEPTOR 156-RELATED"/>
    <property type="match status" value="1"/>
</dbReference>
<keyword evidence="6" id="KW-0675">Receptor</keyword>
<evidence type="ECO:0000259" key="10">
    <source>
        <dbReference type="PROSITE" id="PS50259"/>
    </source>
</evidence>
<keyword evidence="5 9" id="KW-0472">Membrane</keyword>
<dbReference type="GO" id="GO:0038039">
    <property type="term" value="C:G protein-coupled receptor heterodimeric complex"/>
    <property type="evidence" value="ECO:0007669"/>
    <property type="project" value="TreeGrafter"/>
</dbReference>
<accession>A0A1Y1XEK1</accession>
<gene>
    <name evidence="11" type="ORF">BCR32DRAFT_266758</name>
</gene>
<dbReference type="InterPro" id="IPR006626">
    <property type="entry name" value="PbH1"/>
</dbReference>
<evidence type="ECO:0000256" key="5">
    <source>
        <dbReference type="ARBA" id="ARBA00023136"/>
    </source>
</evidence>
<dbReference type="SUPFAM" id="SSF51126">
    <property type="entry name" value="Pectin lyase-like"/>
    <property type="match status" value="2"/>
</dbReference>
<keyword evidence="12" id="KW-1185">Reference proteome</keyword>
<evidence type="ECO:0000313" key="12">
    <source>
        <dbReference type="Proteomes" id="UP000193944"/>
    </source>
</evidence>
<evidence type="ECO:0000256" key="7">
    <source>
        <dbReference type="ARBA" id="ARBA00023180"/>
    </source>
</evidence>
<evidence type="ECO:0000256" key="2">
    <source>
        <dbReference type="ARBA" id="ARBA00022692"/>
    </source>
</evidence>
<feature type="transmembrane region" description="Helical" evidence="9">
    <location>
        <begin position="949"/>
        <end position="970"/>
    </location>
</feature>
<comment type="subcellular location">
    <subcellularLocation>
        <location evidence="1">Membrane</location>
        <topology evidence="1">Multi-pass membrane protein</topology>
    </subcellularLocation>
</comment>
<feature type="transmembrane region" description="Helical" evidence="9">
    <location>
        <begin position="917"/>
        <end position="937"/>
    </location>
</feature>
<keyword evidence="8" id="KW-0807">Transducer</keyword>
<evidence type="ECO:0000256" key="8">
    <source>
        <dbReference type="ARBA" id="ARBA00023224"/>
    </source>
</evidence>
<dbReference type="PANTHER" id="PTHR10519">
    <property type="entry name" value="GABA-B RECEPTOR"/>
    <property type="match status" value="1"/>
</dbReference>
<dbReference type="InterPro" id="IPR012334">
    <property type="entry name" value="Pectin_lyas_fold"/>
</dbReference>
<dbReference type="InterPro" id="IPR017978">
    <property type="entry name" value="GPCR_3_C"/>
</dbReference>
<feature type="transmembrane region" description="Helical" evidence="9">
    <location>
        <begin position="1068"/>
        <end position="1090"/>
    </location>
</feature>
<dbReference type="Gene3D" id="2.160.20.10">
    <property type="entry name" value="Single-stranded right-handed beta-helix, Pectin lyase-like"/>
    <property type="match status" value="1"/>
</dbReference>
<keyword evidence="2 9" id="KW-0812">Transmembrane</keyword>
<reference evidence="11 12" key="2">
    <citation type="submission" date="2016-08" db="EMBL/GenBank/DDBJ databases">
        <title>Pervasive Adenine N6-methylation of Active Genes in Fungi.</title>
        <authorList>
            <consortium name="DOE Joint Genome Institute"/>
            <person name="Mondo S.J."/>
            <person name="Dannebaum R.O."/>
            <person name="Kuo R.C."/>
            <person name="Labutti K."/>
            <person name="Haridas S."/>
            <person name="Kuo A."/>
            <person name="Salamov A."/>
            <person name="Ahrendt S.R."/>
            <person name="Lipzen A."/>
            <person name="Sullivan W."/>
            <person name="Andreopoulos W.B."/>
            <person name="Clum A."/>
            <person name="Lindquist E."/>
            <person name="Daum C."/>
            <person name="Ramamoorthy G.K."/>
            <person name="Gryganskyi A."/>
            <person name="Culley D."/>
            <person name="Magnuson J.K."/>
            <person name="James T.Y."/>
            <person name="O'Malley M.A."/>
            <person name="Stajich J.E."/>
            <person name="Spatafora J.W."/>
            <person name="Visel A."/>
            <person name="Grigoriev I.V."/>
        </authorList>
    </citation>
    <scope>NUCLEOTIDE SEQUENCE [LARGE SCALE GENOMIC DNA]</scope>
    <source>
        <strain evidence="11 12">S4</strain>
    </source>
</reference>